<proteinExistence type="predicted"/>
<dbReference type="EnsemblMetazoa" id="SSS_662s_mrna">
    <property type="protein sequence ID" value="KAF7490364.1"/>
    <property type="gene ID" value="SSS_662"/>
</dbReference>
<dbReference type="Pfam" id="PF13831">
    <property type="entry name" value="PHD_2"/>
    <property type="match status" value="1"/>
</dbReference>
<protein>
    <submittedName>
        <fullName evidence="17">Bromodomain and PHD finger-containing protein</fullName>
    </submittedName>
    <submittedName>
        <fullName evidence="16">Peregrin</fullName>
    </submittedName>
</protein>
<dbReference type="PROSITE" id="PS01359">
    <property type="entry name" value="ZF_PHD_1"/>
    <property type="match status" value="1"/>
</dbReference>
<dbReference type="InterPro" id="IPR034732">
    <property type="entry name" value="EPHD"/>
</dbReference>
<evidence type="ECO:0000259" key="13">
    <source>
        <dbReference type="PROSITE" id="PS50016"/>
    </source>
</evidence>
<feature type="region of interest" description="Disordered" evidence="11">
    <location>
        <begin position="465"/>
        <end position="489"/>
    </location>
</feature>
<gene>
    <name evidence="16" type="primary">SSS_662g</name>
    <name evidence="17" type="ORF">QR98_0084480</name>
    <name evidence="16" type="ORF">SSS_662</name>
</gene>
<dbReference type="Pfam" id="PF13832">
    <property type="entry name" value="zf-HC5HC2H_2"/>
    <property type="match status" value="1"/>
</dbReference>
<dbReference type="InterPro" id="IPR019787">
    <property type="entry name" value="Znf_PHD-finger"/>
</dbReference>
<dbReference type="PANTHER" id="PTHR13793">
    <property type="entry name" value="PHD FINGER PROTEINS"/>
    <property type="match status" value="1"/>
</dbReference>
<evidence type="ECO:0000256" key="4">
    <source>
        <dbReference type="ARBA" id="ARBA00022737"/>
    </source>
</evidence>
<dbReference type="SUPFAM" id="SSF47370">
    <property type="entry name" value="Bromodomain"/>
    <property type="match status" value="1"/>
</dbReference>
<sequence length="795" mass="92136">MPSSNITLYLDSIRTSKAPYHCPYQNCKKSFRKIDLIEMHLNNVDHAMISPPSMAINNSNICNKKSNRSLKMIRTPEKRGNHTRSNDQDSNHNHQNKITKFIQFKYRDKLETLPDNYEMTVNIVEKNKIDQSVLQNGTMSDCKKSFRLQKSAPKSSSNFSKAKTPTKNVNSNHSQKITLPEPSYRLVNYIDNDYREPTDSLAAYYRFLDDSIDEEEQMKVEYDMDEEDAVWLELINKKRREDRLLDVNVETFELIMDRFEKESFFQSQSTGQNANSGIDEDAVCSICIDGECHNSNAILFCDMCNLAVHQECYGVPYIPEGSWLCRRCIRSPSTAVDCVLCPNKGGAFKHTDDNRWAHVICALWIPEVGFSNSVFLEPIDSISAIPAARWKLACSICHKKNVGACIQCSKTNCYIAFHVTCAQQAGLYMKIEAVNKVTPQGSVVMQIEKYAYCLNHAPPSKNGHSNGFYLSGDEDSRGEPPSNRKGKIRSKLKTARKILADKYSASTVSIPTIPHERLSKISELVSFPRRNEFLIRLYAYWKLKRQSRNGVPLLRRLHYSNSIMRVAVNKEKSKRDSIKFRNQYRKLLQLRQELERARLLLELVRKRERIKLKIIKEHRSYFIYKLMPFKMFLLHILDRIVEKDTNQFFLEPVNVDEVPDYLDYIKEPMDLGTMRTKVEKNLYRSFTGFEKDLNLIIDNCTFYNDKDTIYYKSALKLKSQFEPIIEEGRKYLRNYDQSSGLHASDDGDSPIEGDKEDISENDEKRIQQNDIIEGFSVSENNYDDDTIIRIDKSNE</sequence>
<evidence type="ECO:0000256" key="2">
    <source>
        <dbReference type="ARBA" id="ARBA00022553"/>
    </source>
</evidence>
<keyword evidence="6" id="KW-0862">Zinc</keyword>
<dbReference type="InterPro" id="IPR019786">
    <property type="entry name" value="Zinc_finger_PHD-type_CS"/>
</dbReference>
<feature type="region of interest" description="Disordered" evidence="11">
    <location>
        <begin position="150"/>
        <end position="176"/>
    </location>
</feature>
<dbReference type="InterPro" id="IPR001487">
    <property type="entry name" value="Bromodomain"/>
</dbReference>
<evidence type="ECO:0000256" key="11">
    <source>
        <dbReference type="SAM" id="MobiDB-lite"/>
    </source>
</evidence>
<dbReference type="EMBL" id="JXLN01014223">
    <property type="protein sequence ID" value="KPM09902.1"/>
    <property type="molecule type" value="Genomic_DNA"/>
</dbReference>
<reference evidence="18" key="4">
    <citation type="submission" date="2022-06" db="UniProtKB">
        <authorList>
            <consortium name="EnsemblMetazoa"/>
        </authorList>
    </citation>
    <scope>IDENTIFICATION</scope>
</reference>
<dbReference type="Proteomes" id="UP000616769">
    <property type="component" value="Unassembled WGS sequence"/>
</dbReference>
<evidence type="ECO:0000259" key="15">
    <source>
        <dbReference type="PROSITE" id="PS51805"/>
    </source>
</evidence>
<dbReference type="FunFam" id="3.30.40.10:FF:000008">
    <property type="entry name" value="Bromodomain containing 1, isoform CRA_a"/>
    <property type="match status" value="1"/>
</dbReference>
<dbReference type="InterPro" id="IPR011011">
    <property type="entry name" value="Znf_FYVE_PHD"/>
</dbReference>
<keyword evidence="3" id="KW-0479">Metal-binding</keyword>
<keyword evidence="4" id="KW-0677">Repeat</keyword>
<evidence type="ECO:0000256" key="10">
    <source>
        <dbReference type="PROSITE-ProRule" id="PRU00042"/>
    </source>
</evidence>
<accession>A0A132AFZ3</accession>
<dbReference type="Pfam" id="PF10513">
    <property type="entry name" value="EPL1"/>
    <property type="match status" value="1"/>
</dbReference>
<dbReference type="SMART" id="SM00297">
    <property type="entry name" value="BROMO"/>
    <property type="match status" value="1"/>
</dbReference>
<dbReference type="InterPro" id="IPR036427">
    <property type="entry name" value="Bromodomain-like_sf"/>
</dbReference>
<dbReference type="PROSITE" id="PS51805">
    <property type="entry name" value="EPHD"/>
    <property type="match status" value="1"/>
</dbReference>
<comment type="subcellular location">
    <subcellularLocation>
        <location evidence="1">Nucleus</location>
    </subcellularLocation>
</comment>
<evidence type="ECO:0000256" key="7">
    <source>
        <dbReference type="ARBA" id="ARBA00023117"/>
    </source>
</evidence>
<reference evidence="17 20" key="1">
    <citation type="journal article" date="2015" name="Parasit. Vectors">
        <title>Draft genome of the scabies mite.</title>
        <authorList>
            <person name="Rider S.D.Jr."/>
            <person name="Morgan M.S."/>
            <person name="Arlian L.G."/>
        </authorList>
    </citation>
    <scope>NUCLEOTIDE SEQUENCE [LARGE SCALE GENOMIC DNA]</scope>
    <source>
        <strain evidence="17">Arlian Lab</strain>
    </source>
</reference>
<name>A0A132AFZ3_SARSC</name>
<evidence type="ECO:0000256" key="8">
    <source>
        <dbReference type="ARBA" id="ARBA00023242"/>
    </source>
</evidence>
<dbReference type="InterPro" id="IPR019542">
    <property type="entry name" value="Enhancer_polycomb-like_N"/>
</dbReference>
<dbReference type="InterPro" id="IPR018359">
    <property type="entry name" value="Bromodomain_CS"/>
</dbReference>
<feature type="region of interest" description="Disordered" evidence="11">
    <location>
        <begin position="73"/>
        <end position="95"/>
    </location>
</feature>
<keyword evidence="19" id="KW-1185">Reference proteome</keyword>
<feature type="domain" description="PHD-type" evidence="13">
    <location>
        <begin position="281"/>
        <end position="331"/>
    </location>
</feature>
<dbReference type="GO" id="GO:0006357">
    <property type="term" value="P:regulation of transcription by RNA polymerase II"/>
    <property type="evidence" value="ECO:0007669"/>
    <property type="project" value="TreeGrafter"/>
</dbReference>
<dbReference type="Gene3D" id="1.20.920.10">
    <property type="entry name" value="Bromodomain-like"/>
    <property type="match status" value="1"/>
</dbReference>
<dbReference type="EMBL" id="WVUK01000062">
    <property type="protein sequence ID" value="KAF7490364.1"/>
    <property type="molecule type" value="Genomic_DNA"/>
</dbReference>
<dbReference type="PROSITE" id="PS50014">
    <property type="entry name" value="BROMODOMAIN_2"/>
    <property type="match status" value="1"/>
</dbReference>
<feature type="domain" description="Bromo" evidence="12">
    <location>
        <begin position="641"/>
        <end position="711"/>
    </location>
</feature>
<feature type="compositionally biased region" description="Basic and acidic residues" evidence="11">
    <location>
        <begin position="752"/>
        <end position="767"/>
    </location>
</feature>
<dbReference type="Gene3D" id="3.30.40.10">
    <property type="entry name" value="Zinc/RING finger domain, C3HC4 (zinc finger)"/>
    <property type="match status" value="2"/>
</dbReference>
<keyword evidence="7 9" id="KW-0103">Bromodomain</keyword>
<evidence type="ECO:0000313" key="20">
    <source>
        <dbReference type="Proteomes" id="UP000616769"/>
    </source>
</evidence>
<feature type="domain" description="PHD-type" evidence="15">
    <location>
        <begin position="335"/>
        <end position="457"/>
    </location>
</feature>
<reference evidence="16" key="3">
    <citation type="submission" date="2020-01" db="EMBL/GenBank/DDBJ databases">
        <authorList>
            <person name="Korhonen P.K.K."/>
            <person name="Guangxu M.G."/>
            <person name="Wang T.W."/>
            <person name="Stroehlein A.J.S."/>
            <person name="Young N.D."/>
            <person name="Ang C.-S.A."/>
            <person name="Fernando D.W.F."/>
            <person name="Lu H.L."/>
            <person name="Taylor S.T."/>
            <person name="Ehtesham M.E.M."/>
            <person name="Najaraj S.H.N."/>
            <person name="Harsha G.H.G."/>
            <person name="Madugundu A.M."/>
            <person name="Renuse S.R."/>
            <person name="Holt D.H."/>
            <person name="Pandey A.P."/>
            <person name="Papenfuss A.P."/>
            <person name="Gasser R.B.G."/>
            <person name="Fischer K.F."/>
        </authorList>
    </citation>
    <scope>NUCLEOTIDE SEQUENCE</scope>
    <source>
        <strain evidence="16">SSS_KF_BRIS2020</strain>
    </source>
</reference>
<dbReference type="InterPro" id="IPR013083">
    <property type="entry name" value="Znf_RING/FYVE/PHD"/>
</dbReference>
<dbReference type="CDD" id="cd15670">
    <property type="entry name" value="ePHD_BRPF"/>
    <property type="match status" value="1"/>
</dbReference>
<reference evidence="19" key="2">
    <citation type="journal article" date="2020" name="PLoS Negl. Trop. Dis.">
        <title>High-quality nuclear genome for Sarcoptes scabiei-A critical resource for a neglected parasite.</title>
        <authorList>
            <person name="Korhonen P.K."/>
            <person name="Gasser R.B."/>
            <person name="Ma G."/>
            <person name="Wang T."/>
            <person name="Stroehlein A.J."/>
            <person name="Young N.D."/>
            <person name="Ang C.S."/>
            <person name="Fernando D.D."/>
            <person name="Lu H.C."/>
            <person name="Taylor S."/>
            <person name="Reynolds S.L."/>
            <person name="Mofiz E."/>
            <person name="Najaraj S.H."/>
            <person name="Gowda H."/>
            <person name="Madugundu A."/>
            <person name="Renuse S."/>
            <person name="Holt D."/>
            <person name="Pandey A."/>
            <person name="Papenfuss A.T."/>
            <person name="Fischer K."/>
        </authorList>
    </citation>
    <scope>NUCLEOTIDE SEQUENCE [LARGE SCALE GENOMIC DNA]</scope>
</reference>
<dbReference type="PROSITE" id="PS00028">
    <property type="entry name" value="ZINC_FINGER_C2H2_1"/>
    <property type="match status" value="1"/>
</dbReference>
<evidence type="ECO:0000313" key="17">
    <source>
        <dbReference type="EMBL" id="KPM09902.1"/>
    </source>
</evidence>
<dbReference type="PRINTS" id="PR00503">
    <property type="entry name" value="BROMODOMAIN"/>
</dbReference>
<evidence type="ECO:0000313" key="16">
    <source>
        <dbReference type="EMBL" id="KAF7490364.1"/>
    </source>
</evidence>
<dbReference type="PROSITE" id="PS50157">
    <property type="entry name" value="ZINC_FINGER_C2H2_2"/>
    <property type="match status" value="1"/>
</dbReference>
<organism evidence="17 20">
    <name type="scientific">Sarcoptes scabiei</name>
    <name type="common">Itch mite</name>
    <name type="synonym">Acarus scabiei</name>
    <dbReference type="NCBI Taxonomy" id="52283"/>
    <lineage>
        <taxon>Eukaryota</taxon>
        <taxon>Metazoa</taxon>
        <taxon>Ecdysozoa</taxon>
        <taxon>Arthropoda</taxon>
        <taxon>Chelicerata</taxon>
        <taxon>Arachnida</taxon>
        <taxon>Acari</taxon>
        <taxon>Acariformes</taxon>
        <taxon>Sarcoptiformes</taxon>
        <taxon>Astigmata</taxon>
        <taxon>Psoroptidia</taxon>
        <taxon>Sarcoptoidea</taxon>
        <taxon>Sarcoptidae</taxon>
        <taxon>Sarcoptinae</taxon>
        <taxon>Sarcoptes</taxon>
    </lineage>
</organism>
<dbReference type="PROSITE" id="PS00633">
    <property type="entry name" value="BROMODOMAIN_1"/>
    <property type="match status" value="1"/>
</dbReference>
<keyword evidence="2" id="KW-0597">Phosphoprotein</keyword>
<evidence type="ECO:0000256" key="5">
    <source>
        <dbReference type="ARBA" id="ARBA00022771"/>
    </source>
</evidence>
<feature type="compositionally biased region" description="Polar residues" evidence="11">
    <location>
        <begin position="152"/>
        <end position="176"/>
    </location>
</feature>
<dbReference type="VEuPathDB" id="VectorBase:SSCA007430"/>
<evidence type="ECO:0000259" key="12">
    <source>
        <dbReference type="PROSITE" id="PS50014"/>
    </source>
</evidence>
<feature type="domain" description="C2H2-type" evidence="14">
    <location>
        <begin position="20"/>
        <end position="51"/>
    </location>
</feature>
<evidence type="ECO:0000313" key="18">
    <source>
        <dbReference type="EnsemblMetazoa" id="KAF7490364.1"/>
    </source>
</evidence>
<evidence type="ECO:0000313" key="19">
    <source>
        <dbReference type="Proteomes" id="UP000070412"/>
    </source>
</evidence>
<keyword evidence="8" id="KW-0539">Nucleus</keyword>
<dbReference type="PROSITE" id="PS50016">
    <property type="entry name" value="ZF_PHD_2"/>
    <property type="match status" value="1"/>
</dbReference>
<dbReference type="PANTHER" id="PTHR13793:SF107">
    <property type="entry name" value="BROMODOMAIN-CONTAINING PROTEIN HOMOLOG"/>
    <property type="match status" value="1"/>
</dbReference>
<dbReference type="GO" id="GO:0005634">
    <property type="term" value="C:nucleus"/>
    <property type="evidence" value="ECO:0007669"/>
    <property type="project" value="UniProtKB-SubCell"/>
</dbReference>
<dbReference type="Proteomes" id="UP000070412">
    <property type="component" value="Unassembled WGS sequence"/>
</dbReference>
<dbReference type="Pfam" id="PF00439">
    <property type="entry name" value="Bromodomain"/>
    <property type="match status" value="1"/>
</dbReference>
<dbReference type="SMART" id="SM00249">
    <property type="entry name" value="PHD"/>
    <property type="match status" value="2"/>
</dbReference>
<evidence type="ECO:0000256" key="1">
    <source>
        <dbReference type="ARBA" id="ARBA00004123"/>
    </source>
</evidence>
<evidence type="ECO:0000259" key="14">
    <source>
        <dbReference type="PROSITE" id="PS50157"/>
    </source>
</evidence>
<evidence type="ECO:0000256" key="3">
    <source>
        <dbReference type="ARBA" id="ARBA00022723"/>
    </source>
</evidence>
<dbReference type="OrthoDB" id="20839at2759"/>
<dbReference type="InterPro" id="IPR001965">
    <property type="entry name" value="Znf_PHD"/>
</dbReference>
<dbReference type="AlphaFoldDB" id="A0A132AFZ3"/>
<dbReference type="GO" id="GO:0008270">
    <property type="term" value="F:zinc ion binding"/>
    <property type="evidence" value="ECO:0007669"/>
    <property type="project" value="UniProtKB-KW"/>
</dbReference>
<dbReference type="InterPro" id="IPR050701">
    <property type="entry name" value="Histone_Mod_Regulator"/>
</dbReference>
<dbReference type="CDD" id="cd15572">
    <property type="entry name" value="PHD_BRPF"/>
    <property type="match status" value="1"/>
</dbReference>
<evidence type="ECO:0000256" key="9">
    <source>
        <dbReference type="PROSITE-ProRule" id="PRU00035"/>
    </source>
</evidence>
<dbReference type="FunFam" id="3.30.40.10:FF:000007">
    <property type="entry name" value="Bromodomain containing 1, isoform CRA_b"/>
    <property type="match status" value="1"/>
</dbReference>
<feature type="region of interest" description="Disordered" evidence="11">
    <location>
        <begin position="737"/>
        <end position="772"/>
    </location>
</feature>
<dbReference type="SUPFAM" id="SSF57903">
    <property type="entry name" value="FYVE/PHD zinc finger"/>
    <property type="match status" value="1"/>
</dbReference>
<evidence type="ECO:0000256" key="6">
    <source>
        <dbReference type="ARBA" id="ARBA00022833"/>
    </source>
</evidence>
<dbReference type="InterPro" id="IPR013087">
    <property type="entry name" value="Znf_C2H2_type"/>
</dbReference>
<keyword evidence="5 10" id="KW-0863">Zinc-finger</keyword>
<feature type="compositionally biased region" description="Basic and acidic residues" evidence="11">
    <location>
        <begin position="74"/>
        <end position="92"/>
    </location>
</feature>